<sequence length="219" mass="24823">MKEKKVIWDYLWYALYAFAGLGIELLLIVLLEPILFGGVSSSDYTSLQRIIHWILTIICWGVISFSLIKCSKKKLDFDVILAEKPTRNGIIISILLTIACIVINAFDWGVLKVVAEFQSKGLLLFLFQYVYYLFEVVLVVLILAFGQKFGEVLTGKIRLIPWGGIILCITWGAIHILSQGSLHVGIVVMTFSLIYGVIYLLLDRNFKYSYILIALAFMV</sequence>
<name>A0ABZ3F151_9FIRM</name>
<keyword evidence="3" id="KW-1185">Reference proteome</keyword>
<evidence type="ECO:0008006" key="4">
    <source>
        <dbReference type="Google" id="ProtNLM"/>
    </source>
</evidence>
<dbReference type="EMBL" id="CP146256">
    <property type="protein sequence ID" value="XAH76277.1"/>
    <property type="molecule type" value="Genomic_DNA"/>
</dbReference>
<evidence type="ECO:0000256" key="1">
    <source>
        <dbReference type="SAM" id="Phobius"/>
    </source>
</evidence>
<gene>
    <name evidence="2" type="ORF">V6984_11120</name>
</gene>
<proteinExistence type="predicted"/>
<keyword evidence="1" id="KW-1133">Transmembrane helix</keyword>
<feature type="transmembrane region" description="Helical" evidence="1">
    <location>
        <begin position="182"/>
        <end position="202"/>
    </location>
</feature>
<feature type="transmembrane region" description="Helical" evidence="1">
    <location>
        <begin position="157"/>
        <end position="176"/>
    </location>
</feature>
<keyword evidence="1" id="KW-0472">Membrane</keyword>
<keyword evidence="1" id="KW-0812">Transmembrane</keyword>
<evidence type="ECO:0000313" key="3">
    <source>
        <dbReference type="Proteomes" id="UP001451571"/>
    </source>
</evidence>
<reference evidence="2 3" key="1">
    <citation type="submission" date="2024-02" db="EMBL/GenBank/DDBJ databases">
        <title>Bacterial strain from lacustrine sediment.</title>
        <authorList>
            <person name="Petit C."/>
            <person name="Fadhlaoui K."/>
        </authorList>
    </citation>
    <scope>NUCLEOTIDE SEQUENCE [LARGE SCALE GENOMIC DNA]</scope>
    <source>
        <strain evidence="2 3">IPX-CK</strain>
    </source>
</reference>
<feature type="transmembrane region" description="Helical" evidence="1">
    <location>
        <begin position="12"/>
        <end position="30"/>
    </location>
</feature>
<organism evidence="2 3">
    <name type="scientific">Kineothrix sedimenti</name>
    <dbReference type="NCBI Taxonomy" id="3123317"/>
    <lineage>
        <taxon>Bacteria</taxon>
        <taxon>Bacillati</taxon>
        <taxon>Bacillota</taxon>
        <taxon>Clostridia</taxon>
        <taxon>Lachnospirales</taxon>
        <taxon>Lachnospiraceae</taxon>
        <taxon>Kineothrix</taxon>
    </lineage>
</organism>
<feature type="transmembrane region" description="Helical" evidence="1">
    <location>
        <begin position="89"/>
        <end position="110"/>
    </location>
</feature>
<feature type="transmembrane region" description="Helical" evidence="1">
    <location>
        <begin position="122"/>
        <end position="145"/>
    </location>
</feature>
<evidence type="ECO:0000313" key="2">
    <source>
        <dbReference type="EMBL" id="XAH76277.1"/>
    </source>
</evidence>
<protein>
    <recommendedName>
        <fullName evidence="4">CAAX prenyl protease-like protein</fullName>
    </recommendedName>
</protein>
<dbReference type="RefSeq" id="WP_342759850.1">
    <property type="nucleotide sequence ID" value="NZ_CP146256.1"/>
</dbReference>
<dbReference type="Proteomes" id="UP001451571">
    <property type="component" value="Chromosome"/>
</dbReference>
<accession>A0ABZ3F151</accession>
<feature type="transmembrane region" description="Helical" evidence="1">
    <location>
        <begin position="50"/>
        <end position="68"/>
    </location>
</feature>